<dbReference type="EMBL" id="CDHK01000001">
    <property type="protein sequence ID" value="CEJ53977.1"/>
    <property type="molecule type" value="Genomic_DNA"/>
</dbReference>
<keyword evidence="2 5" id="KW-0812">Transmembrane</keyword>
<evidence type="ECO:0008006" key="8">
    <source>
        <dbReference type="Google" id="ProtNLM"/>
    </source>
</evidence>
<evidence type="ECO:0000256" key="2">
    <source>
        <dbReference type="ARBA" id="ARBA00022692"/>
    </source>
</evidence>
<evidence type="ECO:0000256" key="1">
    <source>
        <dbReference type="ARBA" id="ARBA00004370"/>
    </source>
</evidence>
<dbReference type="OrthoDB" id="4456959at2759"/>
<dbReference type="InterPro" id="IPR001129">
    <property type="entry name" value="Membr-assoc_MAPEG"/>
</dbReference>
<dbReference type="Gene3D" id="1.20.120.550">
    <property type="entry name" value="Membrane associated eicosanoid/glutathione metabolism-like domain"/>
    <property type="match status" value="1"/>
</dbReference>
<evidence type="ECO:0000313" key="7">
    <source>
        <dbReference type="Proteomes" id="UP000042958"/>
    </source>
</evidence>
<evidence type="ECO:0000256" key="5">
    <source>
        <dbReference type="SAM" id="Phobius"/>
    </source>
</evidence>
<keyword evidence="7" id="KW-1185">Reference proteome</keyword>
<dbReference type="AlphaFoldDB" id="A0A0F7TDV8"/>
<reference evidence="7" key="1">
    <citation type="journal article" date="2015" name="Genome Announc.">
        <title>Draft genome sequence of the fungus Penicillium brasilianum MG11.</title>
        <authorList>
            <person name="Horn F."/>
            <person name="Linde J."/>
            <person name="Mattern D.J."/>
            <person name="Walther G."/>
            <person name="Guthke R."/>
            <person name="Brakhage A.A."/>
            <person name="Valiante V."/>
        </authorList>
    </citation>
    <scope>NUCLEOTIDE SEQUENCE [LARGE SCALE GENOMIC DNA]</scope>
    <source>
        <strain evidence="7">MG11</strain>
    </source>
</reference>
<feature type="transmembrane region" description="Helical" evidence="5">
    <location>
        <begin position="126"/>
        <end position="147"/>
    </location>
</feature>
<proteinExistence type="predicted"/>
<evidence type="ECO:0000313" key="6">
    <source>
        <dbReference type="EMBL" id="CEJ53977.1"/>
    </source>
</evidence>
<dbReference type="InterPro" id="IPR023352">
    <property type="entry name" value="MAPEG-like_dom_sf"/>
</dbReference>
<evidence type="ECO:0000256" key="4">
    <source>
        <dbReference type="ARBA" id="ARBA00023136"/>
    </source>
</evidence>
<dbReference type="GO" id="GO:0016020">
    <property type="term" value="C:membrane"/>
    <property type="evidence" value="ECO:0007669"/>
    <property type="project" value="UniProtKB-SubCell"/>
</dbReference>
<sequence length="148" mass="16273">MNSFNMSSITASGLLGPVAALNGWTLVMEVWMYAVTIPAYNRIKPTGQTTKSQIDAQLPPAARWKRDNYNHLLEQPTQFYAIALALAIARGGKIDGTDSILAWTYVGTRILHSLVQSITNTMMVRFALFGFSSSILAVMTARLAMLVF</sequence>
<accession>A0A0F7TDV8</accession>
<protein>
    <recommendedName>
        <fullName evidence="8">MAPEG family protein</fullName>
    </recommendedName>
</protein>
<dbReference type="STRING" id="104259.A0A0F7TDV8"/>
<dbReference type="SUPFAM" id="SSF161084">
    <property type="entry name" value="MAPEG domain-like"/>
    <property type="match status" value="1"/>
</dbReference>
<dbReference type="Proteomes" id="UP000042958">
    <property type="component" value="Unassembled WGS sequence"/>
</dbReference>
<comment type="subcellular location">
    <subcellularLocation>
        <location evidence="1">Membrane</location>
    </subcellularLocation>
</comment>
<name>A0A0F7TDV8_PENBI</name>
<keyword evidence="3 5" id="KW-1133">Transmembrane helix</keyword>
<evidence type="ECO:0000256" key="3">
    <source>
        <dbReference type="ARBA" id="ARBA00022989"/>
    </source>
</evidence>
<keyword evidence="4 5" id="KW-0472">Membrane</keyword>
<gene>
    <name evidence="6" type="ORF">PMG11_00307</name>
</gene>
<organism evidence="6 7">
    <name type="scientific">Penicillium brasilianum</name>
    <dbReference type="NCBI Taxonomy" id="104259"/>
    <lineage>
        <taxon>Eukaryota</taxon>
        <taxon>Fungi</taxon>
        <taxon>Dikarya</taxon>
        <taxon>Ascomycota</taxon>
        <taxon>Pezizomycotina</taxon>
        <taxon>Eurotiomycetes</taxon>
        <taxon>Eurotiomycetidae</taxon>
        <taxon>Eurotiales</taxon>
        <taxon>Aspergillaceae</taxon>
        <taxon>Penicillium</taxon>
    </lineage>
</organism>
<dbReference type="Pfam" id="PF01124">
    <property type="entry name" value="MAPEG"/>
    <property type="match status" value="1"/>
</dbReference>